<dbReference type="PANTHER" id="PTHR33127:SF62">
    <property type="entry name" value="BNAA09G35900D PROTEIN"/>
    <property type="match status" value="1"/>
</dbReference>
<reference evidence="2" key="1">
    <citation type="submission" date="2019-07" db="EMBL/GenBank/DDBJ databases">
        <authorList>
            <person name="Dittberner H."/>
        </authorList>
    </citation>
    <scope>NUCLEOTIDE SEQUENCE [LARGE SCALE GENOMIC DNA]</scope>
</reference>
<accession>A0A565BX00</accession>
<organism evidence="2 3">
    <name type="scientific">Arabis nemorensis</name>
    <dbReference type="NCBI Taxonomy" id="586526"/>
    <lineage>
        <taxon>Eukaryota</taxon>
        <taxon>Viridiplantae</taxon>
        <taxon>Streptophyta</taxon>
        <taxon>Embryophyta</taxon>
        <taxon>Tracheophyta</taxon>
        <taxon>Spermatophyta</taxon>
        <taxon>Magnoliopsida</taxon>
        <taxon>eudicotyledons</taxon>
        <taxon>Gunneridae</taxon>
        <taxon>Pentapetalae</taxon>
        <taxon>rosids</taxon>
        <taxon>malvids</taxon>
        <taxon>Brassicales</taxon>
        <taxon>Brassicaceae</taxon>
        <taxon>Arabideae</taxon>
        <taxon>Arabis</taxon>
    </lineage>
</organism>
<dbReference type="InterPro" id="IPR005174">
    <property type="entry name" value="KIB1-4_b-propeller"/>
</dbReference>
<dbReference type="AlphaFoldDB" id="A0A565BX00"/>
<evidence type="ECO:0000259" key="1">
    <source>
        <dbReference type="PROSITE" id="PS50181"/>
    </source>
</evidence>
<dbReference type="InterPro" id="IPR036047">
    <property type="entry name" value="F-box-like_dom_sf"/>
</dbReference>
<proteinExistence type="predicted"/>
<dbReference type="PROSITE" id="PS50181">
    <property type="entry name" value="FBOX"/>
    <property type="match status" value="1"/>
</dbReference>
<name>A0A565BX00_9BRAS</name>
<dbReference type="Gene3D" id="1.20.1280.50">
    <property type="match status" value="1"/>
</dbReference>
<dbReference type="EMBL" id="CABITT030000005">
    <property type="protein sequence ID" value="VVB05883.1"/>
    <property type="molecule type" value="Genomic_DNA"/>
</dbReference>
<dbReference type="PANTHER" id="PTHR33127">
    <property type="entry name" value="TRANSMEMBRANE PROTEIN"/>
    <property type="match status" value="1"/>
</dbReference>
<dbReference type="Pfam" id="PF03478">
    <property type="entry name" value="Beta-prop_KIB1-4"/>
    <property type="match status" value="1"/>
</dbReference>
<comment type="caution">
    <text evidence="2">The sequence shown here is derived from an EMBL/GenBank/DDBJ whole genome shotgun (WGS) entry which is preliminary data.</text>
</comment>
<dbReference type="InterPro" id="IPR011043">
    <property type="entry name" value="Gal_Oxase/kelch_b-propeller"/>
</dbReference>
<dbReference type="Proteomes" id="UP000489600">
    <property type="component" value="Unassembled WGS sequence"/>
</dbReference>
<dbReference type="Pfam" id="PF00646">
    <property type="entry name" value="F-box"/>
    <property type="match status" value="1"/>
</dbReference>
<feature type="domain" description="F-box" evidence="1">
    <location>
        <begin position="23"/>
        <end position="58"/>
    </location>
</feature>
<dbReference type="SUPFAM" id="SSF50965">
    <property type="entry name" value="Galactose oxidase, central domain"/>
    <property type="match status" value="1"/>
</dbReference>
<gene>
    <name evidence="2" type="ORF">ANE_LOCUS16327</name>
</gene>
<protein>
    <recommendedName>
        <fullName evidence="1">F-box domain-containing protein</fullName>
    </recommendedName>
</protein>
<dbReference type="InterPro" id="IPR001810">
    <property type="entry name" value="F-box_dom"/>
</dbReference>
<dbReference type="OrthoDB" id="1863935at2759"/>
<dbReference type="SUPFAM" id="SSF81383">
    <property type="entry name" value="F-box domain"/>
    <property type="match status" value="1"/>
</dbReference>
<evidence type="ECO:0000313" key="2">
    <source>
        <dbReference type="EMBL" id="VVB05883.1"/>
    </source>
</evidence>
<evidence type="ECO:0000313" key="3">
    <source>
        <dbReference type="Proteomes" id="UP000489600"/>
    </source>
</evidence>
<keyword evidence="3" id="KW-1185">Reference proteome</keyword>
<sequence length="362" mass="41327">MGSSRRSLKLGSSKKKKTTRRAKENLLDLPYDLLLLVISFLPLKDNIRASTVCKKLQEACVSVRVADKSPWLIYFTKTDDGSYELYDPSMQKSYNLESPEITGFRVCYSKDGWLLMYNPNTQQLLFFNPFSRDRIPVPSLWMGYDQRMAFSCAPTSASCLLFTVVTDVTLKKITVKTCSPNAKEWTTTIFRERLPQNFDSFERILFANGVFFCLAESGCLSIFCPSSKTWSVLPGRAPKDIGNTGCFMTEHQGKIFLIYTYNHMSPTVLKLEDTRLEWTEMKTLGGLTIYASPLSSESRAEQNQPSGIKNCLCLSVFHGFNKTCIYYNVGEESLIFFKWKKHDPYGNIWVMPPLNLLDLPFV</sequence>